<feature type="compositionally biased region" description="Basic and acidic residues" evidence="15">
    <location>
        <begin position="704"/>
        <end position="713"/>
    </location>
</feature>
<evidence type="ECO:0000256" key="2">
    <source>
        <dbReference type="ARBA" id="ARBA00004997"/>
    </source>
</evidence>
<organism evidence="18 19">
    <name type="scientific">Bathycoccus prasinos</name>
    <dbReference type="NCBI Taxonomy" id="41875"/>
    <lineage>
        <taxon>Eukaryota</taxon>
        <taxon>Viridiplantae</taxon>
        <taxon>Chlorophyta</taxon>
        <taxon>Mamiellophyceae</taxon>
        <taxon>Mamiellales</taxon>
        <taxon>Bathycoccaceae</taxon>
        <taxon>Bathycoccus</taxon>
    </lineage>
</organism>
<dbReference type="STRING" id="41875.K8F1X2"/>
<accession>K8F1X2</accession>
<feature type="region of interest" description="Disordered" evidence="15">
    <location>
        <begin position="800"/>
        <end position="888"/>
    </location>
</feature>
<evidence type="ECO:0000256" key="12">
    <source>
        <dbReference type="ARBA" id="ARBA00023317"/>
    </source>
</evidence>
<reference evidence="18 19" key="1">
    <citation type="submission" date="2011-10" db="EMBL/GenBank/DDBJ databases">
        <authorList>
            <person name="Genoscope - CEA"/>
        </authorList>
    </citation>
    <scope>NUCLEOTIDE SEQUENCE [LARGE SCALE GENOMIC DNA]</scope>
    <source>
        <strain evidence="18 19">RCC 1105</strain>
    </source>
</reference>
<proteinExistence type="inferred from homology"/>
<evidence type="ECO:0000256" key="15">
    <source>
        <dbReference type="SAM" id="MobiDB-lite"/>
    </source>
</evidence>
<dbReference type="EC" id="2.7.1.40" evidence="4 14"/>
<evidence type="ECO:0000256" key="14">
    <source>
        <dbReference type="RuleBase" id="RU000504"/>
    </source>
</evidence>
<dbReference type="Gene3D" id="3.20.20.60">
    <property type="entry name" value="Phosphoenolpyruvate-binding domains"/>
    <property type="match status" value="2"/>
</dbReference>
<evidence type="ECO:0000259" key="16">
    <source>
        <dbReference type="Pfam" id="PF00224"/>
    </source>
</evidence>
<feature type="domain" description="Pyruvate kinase barrel" evidence="16">
    <location>
        <begin position="193"/>
        <end position="449"/>
    </location>
</feature>
<feature type="domain" description="Pyruvate kinase C-terminal" evidence="17">
    <location>
        <begin position="524"/>
        <end position="610"/>
    </location>
</feature>
<evidence type="ECO:0000256" key="6">
    <source>
        <dbReference type="ARBA" id="ARBA00022723"/>
    </source>
</evidence>
<dbReference type="UniPathway" id="UPA00109">
    <property type="reaction ID" value="UER00188"/>
</dbReference>
<dbReference type="Gene3D" id="2.40.33.10">
    <property type="entry name" value="PK beta-barrel domain-like"/>
    <property type="match status" value="2"/>
</dbReference>
<evidence type="ECO:0000256" key="4">
    <source>
        <dbReference type="ARBA" id="ARBA00012142"/>
    </source>
</evidence>
<evidence type="ECO:0000256" key="10">
    <source>
        <dbReference type="ARBA" id="ARBA00022842"/>
    </source>
</evidence>
<keyword evidence="9" id="KW-0067">ATP-binding</keyword>
<gene>
    <name evidence="18" type="ORF">Bathy07g04060</name>
</gene>
<keyword evidence="12 18" id="KW-0670">Pyruvate</keyword>
<keyword evidence="7" id="KW-0547">Nucleotide-binding</keyword>
<dbReference type="InterPro" id="IPR036918">
    <property type="entry name" value="Pyrv_Knase_C_sf"/>
</dbReference>
<dbReference type="InterPro" id="IPR015806">
    <property type="entry name" value="Pyrv_Knase_insert_dom_sf"/>
</dbReference>
<feature type="compositionally biased region" description="Basic and acidic residues" evidence="15">
    <location>
        <begin position="800"/>
        <end position="810"/>
    </location>
</feature>
<keyword evidence="19" id="KW-1185">Reference proteome</keyword>
<dbReference type="GO" id="GO:0005524">
    <property type="term" value="F:ATP binding"/>
    <property type="evidence" value="ECO:0007669"/>
    <property type="project" value="UniProtKB-KW"/>
</dbReference>
<dbReference type="InterPro" id="IPR040442">
    <property type="entry name" value="Pyrv_kinase-like_dom_sf"/>
</dbReference>
<dbReference type="SUPFAM" id="SSF51621">
    <property type="entry name" value="Phosphoenolpyruvate/pyruvate domain"/>
    <property type="match status" value="1"/>
</dbReference>
<dbReference type="GeneID" id="19014895"/>
<feature type="domain" description="Pyruvate kinase barrel" evidence="16">
    <location>
        <begin position="61"/>
        <end position="147"/>
    </location>
</feature>
<dbReference type="AlphaFoldDB" id="K8F1X2"/>
<dbReference type="Gene3D" id="3.40.1380.20">
    <property type="entry name" value="Pyruvate kinase, C-terminal domain"/>
    <property type="match status" value="2"/>
</dbReference>
<evidence type="ECO:0000256" key="1">
    <source>
        <dbReference type="ARBA" id="ARBA00001958"/>
    </source>
</evidence>
<comment type="cofactor">
    <cofactor evidence="1">
        <name>K(+)</name>
        <dbReference type="ChEBI" id="CHEBI:29103"/>
    </cofactor>
</comment>
<keyword evidence="5 14" id="KW-0808">Transferase</keyword>
<feature type="compositionally biased region" description="Basic and acidic residues" evidence="15">
    <location>
        <begin position="822"/>
        <end position="848"/>
    </location>
</feature>
<evidence type="ECO:0000256" key="8">
    <source>
        <dbReference type="ARBA" id="ARBA00022777"/>
    </source>
</evidence>
<dbReference type="InterPro" id="IPR001697">
    <property type="entry name" value="Pyr_Knase"/>
</dbReference>
<dbReference type="InterPro" id="IPR015813">
    <property type="entry name" value="Pyrv/PenolPyrv_kinase-like_dom"/>
</dbReference>
<keyword evidence="10 14" id="KW-0460">Magnesium</keyword>
<dbReference type="SUPFAM" id="SSF52935">
    <property type="entry name" value="PK C-terminal domain-like"/>
    <property type="match status" value="1"/>
</dbReference>
<keyword evidence="8 14" id="KW-0418">Kinase</keyword>
<comment type="pathway">
    <text evidence="2 14">Carbohydrate degradation; glycolysis; pyruvate from D-glyceraldehyde 3-phosphate: step 5/5.</text>
</comment>
<comment type="catalytic activity">
    <reaction evidence="13 14">
        <text>pyruvate + ATP = phosphoenolpyruvate + ADP + H(+)</text>
        <dbReference type="Rhea" id="RHEA:18157"/>
        <dbReference type="ChEBI" id="CHEBI:15361"/>
        <dbReference type="ChEBI" id="CHEBI:15378"/>
        <dbReference type="ChEBI" id="CHEBI:30616"/>
        <dbReference type="ChEBI" id="CHEBI:58702"/>
        <dbReference type="ChEBI" id="CHEBI:456216"/>
        <dbReference type="EC" id="2.7.1.40"/>
    </reaction>
</comment>
<dbReference type="RefSeq" id="XP_007512205.1">
    <property type="nucleotide sequence ID" value="XM_007512143.1"/>
</dbReference>
<dbReference type="Proteomes" id="UP000198341">
    <property type="component" value="Chromosome 7"/>
</dbReference>
<sequence length="888" mass="96277">MVRLKRALSSTAGMMNSWPSTNGLSNFQIDSVVSNDDKHSSKVLSIAEKCSSIEKPPVPHQKCKVIATIGGEMSKTVDDLCMFLESGVTVARYDFSHSTSSHEEFQEVMKNLTRAQKITKRLCATYLAFGGDTCRVEVAEELEEDEEKEDSAALSSGEEEEEESSSRGDDRLSSSESVAAKRFTPAKKGEKKKSLKFSRGGAVKLTNTKEAQKITSARSIPLGDHFEHFAAHCDVGDEIFIAPLIGNNNDKSAKLIVRNVERETVTCECDGDLEFDVGFAGNSIAIRFRRESGALSPGDEQLLKKISRSVPVDFVSFGGATGSHQLADLKRAAQKFYPKVALIARVDTLKALQSVKETCKVADAILLARGDLGAVIAPEKMFRVQKFVLRVCEELGTVAVVTRLVDSMIKAPRPTRAEATDIANIVLDGADALMLGKETYSGMFPVECVKTVLAIANAADRVYDYESRYARQKKFVSSRISALSEGRSDKFPSGKGNARESKEESAWMKHISNVSRKELHKWSLADAAVSCAYQTRASCIVVFSHTGETTRMIAKYRPICPVMSLTIPSIRGGSLSWVIEGAEEARQQLIIRGIIPVLSDGREAVSNIISNDSDVSDVFLDALRRNPSGAADVEAMARLRQLGLIKPGGVCVFCQLIGGVSTVKILEYGGRVVDSINVGTSSPGSPEKRRAAALHAQTSAWAAGRRDSLHDDNPLGGQPPQLMDELFGNRAASPSLQAQSSIRMANVGTFSGENLSDMQTTANNHVAYPPPMYDKSKLGNASQQSLTSSIGNLTISHSSRESLGDMKEGPPRQMSPLGRISGDAKRSSFDREKFARRRIELERKKEEIEGGEAPAAEADDGTPFGKNISSGMPPSAKYTTSPSYTGRM</sequence>
<dbReference type="InterPro" id="IPR015795">
    <property type="entry name" value="Pyrv_Knase_C"/>
</dbReference>
<dbReference type="Pfam" id="PF00224">
    <property type="entry name" value="PK"/>
    <property type="match status" value="2"/>
</dbReference>
<dbReference type="GO" id="GO:0004743">
    <property type="term" value="F:pyruvate kinase activity"/>
    <property type="evidence" value="ECO:0007669"/>
    <property type="project" value="UniProtKB-EC"/>
</dbReference>
<evidence type="ECO:0000313" key="19">
    <source>
        <dbReference type="Proteomes" id="UP000198341"/>
    </source>
</evidence>
<keyword evidence="11 14" id="KW-0324">Glycolysis</keyword>
<protein>
    <recommendedName>
        <fullName evidence="4 14">Pyruvate kinase</fullName>
        <ecNumber evidence="4 14">2.7.1.40</ecNumber>
    </recommendedName>
</protein>
<dbReference type="InterPro" id="IPR015793">
    <property type="entry name" value="Pyrv_Knase_brl"/>
</dbReference>
<feature type="region of interest" description="Disordered" evidence="15">
    <location>
        <begin position="676"/>
        <end position="725"/>
    </location>
</feature>
<feature type="region of interest" description="Disordered" evidence="15">
    <location>
        <begin position="140"/>
        <end position="195"/>
    </location>
</feature>
<dbReference type="PRINTS" id="PR01050">
    <property type="entry name" value="PYRUVTKNASE"/>
</dbReference>
<feature type="compositionally biased region" description="Acidic residues" evidence="15">
    <location>
        <begin position="140"/>
        <end position="149"/>
    </location>
</feature>
<evidence type="ECO:0000256" key="9">
    <source>
        <dbReference type="ARBA" id="ARBA00022840"/>
    </source>
</evidence>
<evidence type="ECO:0000256" key="3">
    <source>
        <dbReference type="ARBA" id="ARBA00008663"/>
    </source>
</evidence>
<evidence type="ECO:0000256" key="13">
    <source>
        <dbReference type="ARBA" id="ARBA00048152"/>
    </source>
</evidence>
<dbReference type="KEGG" id="bpg:Bathy07g04060"/>
<dbReference type="GO" id="GO:0016301">
    <property type="term" value="F:kinase activity"/>
    <property type="evidence" value="ECO:0007669"/>
    <property type="project" value="UniProtKB-KW"/>
</dbReference>
<dbReference type="OrthoDB" id="498300at2759"/>
<feature type="compositionally biased region" description="Polar residues" evidence="15">
    <location>
        <begin position="867"/>
        <end position="888"/>
    </location>
</feature>
<feature type="compositionally biased region" description="Basic and acidic residues" evidence="15">
    <location>
        <begin position="164"/>
        <end position="173"/>
    </location>
</feature>
<dbReference type="EMBL" id="FO082272">
    <property type="protein sequence ID" value="CCO66293.1"/>
    <property type="molecule type" value="Genomic_DNA"/>
</dbReference>
<evidence type="ECO:0000256" key="5">
    <source>
        <dbReference type="ARBA" id="ARBA00022679"/>
    </source>
</evidence>
<dbReference type="GO" id="GO:0000287">
    <property type="term" value="F:magnesium ion binding"/>
    <property type="evidence" value="ECO:0007669"/>
    <property type="project" value="InterPro"/>
</dbReference>
<dbReference type="PANTHER" id="PTHR11817">
    <property type="entry name" value="PYRUVATE KINASE"/>
    <property type="match status" value="1"/>
</dbReference>
<keyword evidence="6" id="KW-0479">Metal-binding</keyword>
<comment type="similarity">
    <text evidence="3 14">Belongs to the pyruvate kinase family.</text>
</comment>
<evidence type="ECO:0000256" key="7">
    <source>
        <dbReference type="ARBA" id="ARBA00022741"/>
    </source>
</evidence>
<evidence type="ECO:0000313" key="18">
    <source>
        <dbReference type="EMBL" id="CCO66293.1"/>
    </source>
</evidence>
<evidence type="ECO:0000256" key="11">
    <source>
        <dbReference type="ARBA" id="ARBA00023152"/>
    </source>
</evidence>
<dbReference type="eggNOG" id="KOG2323">
    <property type="taxonomic scope" value="Eukaryota"/>
</dbReference>
<dbReference type="GO" id="GO:0030955">
    <property type="term" value="F:potassium ion binding"/>
    <property type="evidence" value="ECO:0007669"/>
    <property type="project" value="InterPro"/>
</dbReference>
<dbReference type="Pfam" id="PF02887">
    <property type="entry name" value="PK_C"/>
    <property type="match status" value="1"/>
</dbReference>
<name>K8F1X2_9CHLO</name>
<evidence type="ECO:0000259" key="17">
    <source>
        <dbReference type="Pfam" id="PF02887"/>
    </source>
</evidence>